<gene>
    <name evidence="1" type="ORF">SAMN04488542_10931</name>
</gene>
<dbReference type="EMBL" id="FNBG01000009">
    <property type="protein sequence ID" value="SDF32764.1"/>
    <property type="molecule type" value="Genomic_DNA"/>
</dbReference>
<proteinExistence type="predicted"/>
<dbReference type="STRING" id="670482.SAMN04488542_10931"/>
<dbReference type="AlphaFoldDB" id="A0A1G7K700"/>
<keyword evidence="2" id="KW-1185">Reference proteome</keyword>
<sequence length="371" mass="43177">MSQLTGDQKPVVAVLTVADERSLFRGNRANFRDIVKMGREMDFPVYVVTTRDLKLTGNRVKGYFYSPEDKEWKRQWFPLPHVIYNRIPLREDEIKVAVRKKIKECIKHSSIHIFNPYFFNKWRLFDWLKKNRSTRPLVPDTKRMRSSATLHAMLTQYRRLYLKPESGKAGKGIMLLQLESSDPEIYQLTIQGKRKKNVIYKTSKLPLIWKRIKMETGGVPYIMQEGIELSKFHDRHFDLRVLVQKSGKGVWTVTGVGSRLAGPKRITTHVPQGGSVEDPEKMLIPTFGSEMTSILINRLKSNSLLIARQIEKGSGYTLGEMSMDLGIDTEGDMWFFEANAKPMKFDEPHIRKRSLERIFQFSQYLSRQTKD</sequence>
<accession>A0A1G7K700</accession>
<name>A0A1G7K700_9BACL</name>
<evidence type="ECO:0000313" key="1">
    <source>
        <dbReference type="EMBL" id="SDF32764.1"/>
    </source>
</evidence>
<organism evidence="1 2">
    <name type="scientific">Fontibacillus panacisegetis</name>
    <dbReference type="NCBI Taxonomy" id="670482"/>
    <lineage>
        <taxon>Bacteria</taxon>
        <taxon>Bacillati</taxon>
        <taxon>Bacillota</taxon>
        <taxon>Bacilli</taxon>
        <taxon>Bacillales</taxon>
        <taxon>Paenibacillaceae</taxon>
        <taxon>Fontibacillus</taxon>
    </lineage>
</organism>
<dbReference type="OrthoDB" id="7869153at2"/>
<dbReference type="Proteomes" id="UP000198972">
    <property type="component" value="Unassembled WGS sequence"/>
</dbReference>
<dbReference type="InterPro" id="IPR026838">
    <property type="entry name" value="YheC/D"/>
</dbReference>
<reference evidence="1 2" key="1">
    <citation type="submission" date="2016-10" db="EMBL/GenBank/DDBJ databases">
        <authorList>
            <person name="de Groot N.N."/>
        </authorList>
    </citation>
    <scope>NUCLEOTIDE SEQUENCE [LARGE SCALE GENOMIC DNA]</scope>
    <source>
        <strain evidence="1 2">DSM 28129</strain>
    </source>
</reference>
<protein>
    <submittedName>
        <fullName evidence="1">YheC/D like ATP-grasp</fullName>
    </submittedName>
</protein>
<dbReference type="Pfam" id="PF14398">
    <property type="entry name" value="ATPgrasp_YheCD"/>
    <property type="match status" value="1"/>
</dbReference>
<dbReference type="RefSeq" id="WP_091228990.1">
    <property type="nucleotide sequence ID" value="NZ_FNBG01000009.1"/>
</dbReference>
<dbReference type="SUPFAM" id="SSF56059">
    <property type="entry name" value="Glutathione synthetase ATP-binding domain-like"/>
    <property type="match status" value="1"/>
</dbReference>
<evidence type="ECO:0000313" key="2">
    <source>
        <dbReference type="Proteomes" id="UP000198972"/>
    </source>
</evidence>